<dbReference type="EMBL" id="JAUUTY010000002">
    <property type="protein sequence ID" value="KAK1683146.1"/>
    <property type="molecule type" value="Genomic_DNA"/>
</dbReference>
<dbReference type="AlphaFoldDB" id="A0AAD8WYF4"/>
<comment type="caution">
    <text evidence="1">The sequence shown here is derived from an EMBL/GenBank/DDBJ whole genome shotgun (WGS) entry which is preliminary data.</text>
</comment>
<dbReference type="SUPFAM" id="SSF48452">
    <property type="entry name" value="TPR-like"/>
    <property type="match status" value="1"/>
</dbReference>
<dbReference type="InterPro" id="IPR011990">
    <property type="entry name" value="TPR-like_helical_dom_sf"/>
</dbReference>
<proteinExistence type="predicted"/>
<keyword evidence="2" id="KW-1185">Reference proteome</keyword>
<organism evidence="1 2">
    <name type="scientific">Lolium multiflorum</name>
    <name type="common">Italian ryegrass</name>
    <name type="synonym">Lolium perenne subsp. multiflorum</name>
    <dbReference type="NCBI Taxonomy" id="4521"/>
    <lineage>
        <taxon>Eukaryota</taxon>
        <taxon>Viridiplantae</taxon>
        <taxon>Streptophyta</taxon>
        <taxon>Embryophyta</taxon>
        <taxon>Tracheophyta</taxon>
        <taxon>Spermatophyta</taxon>
        <taxon>Magnoliopsida</taxon>
        <taxon>Liliopsida</taxon>
        <taxon>Poales</taxon>
        <taxon>Poaceae</taxon>
        <taxon>BOP clade</taxon>
        <taxon>Pooideae</taxon>
        <taxon>Poodae</taxon>
        <taxon>Poeae</taxon>
        <taxon>Poeae Chloroplast Group 2 (Poeae type)</taxon>
        <taxon>Loliodinae</taxon>
        <taxon>Loliinae</taxon>
        <taxon>Lolium</taxon>
    </lineage>
</organism>
<protein>
    <submittedName>
        <fullName evidence="1">Uncharacterized protein</fullName>
    </submittedName>
</protein>
<gene>
    <name evidence="1" type="ORF">QYE76_043994</name>
</gene>
<evidence type="ECO:0000313" key="2">
    <source>
        <dbReference type="Proteomes" id="UP001231189"/>
    </source>
</evidence>
<sequence>MCYSNRAATRMSLGRMREALQDCSTATSIDPTFLKANVHAENCQLALGDLEGASSNYTACLKSSNTADFDIKMSAEASNGLERVKRVTGWVSQPRDLLKRRTLHEAKTAFEFISSALETSSHSDILMEMKAEALLTVCMEYFTAMNC</sequence>
<dbReference type="Proteomes" id="UP001231189">
    <property type="component" value="Unassembled WGS sequence"/>
</dbReference>
<accession>A0AAD8WYF4</accession>
<name>A0AAD8WYF4_LOLMU</name>
<dbReference type="PANTHER" id="PTHR45181:SF4">
    <property type="entry name" value="HEAT SHOCK PROTEIN DNAJ WITH TETRATRICOPEPTIDE REPEAT-CONTAINING PROTEIN"/>
    <property type="match status" value="1"/>
</dbReference>
<dbReference type="Gene3D" id="1.25.40.10">
    <property type="entry name" value="Tetratricopeptide repeat domain"/>
    <property type="match status" value="1"/>
</dbReference>
<reference evidence="1" key="1">
    <citation type="submission" date="2023-07" db="EMBL/GenBank/DDBJ databases">
        <title>A chromosome-level genome assembly of Lolium multiflorum.</title>
        <authorList>
            <person name="Chen Y."/>
            <person name="Copetti D."/>
            <person name="Kolliker R."/>
            <person name="Studer B."/>
        </authorList>
    </citation>
    <scope>NUCLEOTIDE SEQUENCE</scope>
    <source>
        <strain evidence="1">02402/16</strain>
        <tissue evidence="1">Leaf</tissue>
    </source>
</reference>
<dbReference type="PANTHER" id="PTHR45181">
    <property type="entry name" value="HEAT SHOCK PROTEIN DNAJ WITH TETRATRICOPEPTIDE REPEAT-CONTAINING PROTEIN"/>
    <property type="match status" value="1"/>
</dbReference>
<evidence type="ECO:0000313" key="1">
    <source>
        <dbReference type="EMBL" id="KAK1683146.1"/>
    </source>
</evidence>